<evidence type="ECO:0000256" key="1">
    <source>
        <dbReference type="ARBA" id="ARBA00011764"/>
    </source>
</evidence>
<dbReference type="GeneID" id="111364751"/>
<dbReference type="PANTHER" id="PTHR23098:SF16">
    <property type="entry name" value="REGULATORY PROTEIN ZESTE"/>
    <property type="match status" value="1"/>
</dbReference>
<feature type="region of interest" description="Disordered" evidence="6">
    <location>
        <begin position="268"/>
        <end position="293"/>
    </location>
</feature>
<dbReference type="Proteomes" id="UP000301870">
    <property type="component" value="Chromosome 24"/>
</dbReference>
<dbReference type="Pfam" id="PF13873">
    <property type="entry name" value="Myb_DNA-bind_5"/>
    <property type="match status" value="1"/>
</dbReference>
<protein>
    <recommendedName>
        <fullName evidence="2">Regulatory protein zeste</fullName>
    </recommendedName>
</protein>
<evidence type="ECO:0000256" key="4">
    <source>
        <dbReference type="ARBA" id="ARBA00023163"/>
    </source>
</evidence>
<dbReference type="RefSeq" id="XP_022827690.1">
    <property type="nucleotide sequence ID" value="XM_022971922.1"/>
</dbReference>
<accession>A0A9J7J6C4</accession>
<evidence type="ECO:0000313" key="9">
    <source>
        <dbReference type="RefSeq" id="XP_022827458.1"/>
    </source>
</evidence>
<dbReference type="OrthoDB" id="3066195at2759"/>
<name>A0A9J7J6C4_SPOLT</name>
<reference evidence="9 10" key="1">
    <citation type="submission" date="2025-04" db="UniProtKB">
        <authorList>
            <consortium name="RefSeq"/>
        </authorList>
    </citation>
    <scope>IDENTIFICATION</scope>
    <source>
        <strain evidence="9 10">Ishihara</strain>
        <tissue evidence="9 10">Whole body</tissue>
    </source>
</reference>
<gene>
    <name evidence="11" type="primary">LOC111364751</name>
    <name evidence="9" type="synonym">LOC111357122</name>
    <name evidence="10" type="synonym">LOC111357298</name>
</gene>
<dbReference type="KEGG" id="sliu:111364751"/>
<evidence type="ECO:0000256" key="3">
    <source>
        <dbReference type="ARBA" id="ARBA00023015"/>
    </source>
</evidence>
<comment type="function">
    <text evidence="5">Involved in transvection phenomena (= synapsis-dependent gene expression), where the synaptic pairing of chromosomes carrying genes with which zeste interacts influences the expression of these genes. Zeste binds to DNA and stimulates transcription from a nearby promoter.</text>
</comment>
<evidence type="ECO:0000313" key="11">
    <source>
        <dbReference type="RefSeq" id="XP_022837542.1"/>
    </source>
</evidence>
<keyword evidence="4" id="KW-0804">Transcription</keyword>
<evidence type="ECO:0000256" key="6">
    <source>
        <dbReference type="SAM" id="MobiDB-lite"/>
    </source>
</evidence>
<proteinExistence type="predicted"/>
<dbReference type="Proteomes" id="UP000301870">
    <property type="component" value="Chromosome 5"/>
</dbReference>
<dbReference type="GO" id="GO:0005634">
    <property type="term" value="C:nucleus"/>
    <property type="evidence" value="ECO:0007669"/>
    <property type="project" value="TreeGrafter"/>
</dbReference>
<dbReference type="RefSeq" id="XP_022837542.1">
    <property type="nucleotide sequence ID" value="XM_022981774.1"/>
</dbReference>
<evidence type="ECO:0000313" key="8">
    <source>
        <dbReference type="Proteomes" id="UP000301870"/>
    </source>
</evidence>
<feature type="domain" description="Myb/SANT-like DNA-binding" evidence="7">
    <location>
        <begin position="69"/>
        <end position="144"/>
    </location>
</feature>
<dbReference type="KEGG" id="sliu:111357298"/>
<dbReference type="AlphaFoldDB" id="A0A9J7J6C4"/>
<comment type="subunit">
    <text evidence="1">Self-associates forming complexes of several hundred monomers.</text>
</comment>
<sequence length="383" mass="43376">MATLFLFPDVENFKSFVNFVFDECPSFFFCVISVTLLFFFGLLCDNFYDDLCLLYYAMSNRTENLKRKRDPTFVASEKMALVDLVEKHFAIVECKKTDATTIRSKNQEWQKIAEEFNSVSSVHPREWIVLKNCWENLKKRAKSEQTARNQHYLGTGGGPPRKLTVDPAIDRVLDLIQTRVSGFVNVYDSDGTHILASGNNPSTSVADQAPQNDILLYSNDASATPVLDVQDSTEAAVVTETAAATFEVDWSQYTPAMLRAPVTTALVASRSPSPEATGSRVEPPPHKRTTITPPRVISTERPIATASRRRPILRRESLNAQRINTLLNCNKNADEEHAANMAILRLQEQREEEMLVQEKLKTEQEKIKLEILKIQLKKLQDYL</sequence>
<evidence type="ECO:0000313" key="10">
    <source>
        <dbReference type="RefSeq" id="XP_022827690.1"/>
    </source>
</evidence>
<dbReference type="KEGG" id="sliu:111357122"/>
<keyword evidence="3" id="KW-0805">Transcription regulation</keyword>
<dbReference type="PANTHER" id="PTHR23098">
    <property type="entry name" value="AGAP001331-PA-RELATED"/>
    <property type="match status" value="1"/>
</dbReference>
<organism evidence="8 11">
    <name type="scientific">Spodoptera litura</name>
    <name type="common">Asian cotton leafworm</name>
    <dbReference type="NCBI Taxonomy" id="69820"/>
    <lineage>
        <taxon>Eukaryota</taxon>
        <taxon>Metazoa</taxon>
        <taxon>Ecdysozoa</taxon>
        <taxon>Arthropoda</taxon>
        <taxon>Hexapoda</taxon>
        <taxon>Insecta</taxon>
        <taxon>Pterygota</taxon>
        <taxon>Neoptera</taxon>
        <taxon>Endopterygota</taxon>
        <taxon>Lepidoptera</taxon>
        <taxon>Glossata</taxon>
        <taxon>Ditrysia</taxon>
        <taxon>Noctuoidea</taxon>
        <taxon>Noctuidae</taxon>
        <taxon>Amphipyrinae</taxon>
        <taxon>Spodoptera</taxon>
    </lineage>
</organism>
<dbReference type="InterPro" id="IPR028002">
    <property type="entry name" value="Myb_DNA-bind_5"/>
</dbReference>
<evidence type="ECO:0000256" key="5">
    <source>
        <dbReference type="ARBA" id="ARBA00025466"/>
    </source>
</evidence>
<dbReference type="RefSeq" id="XP_022827458.1">
    <property type="nucleotide sequence ID" value="XM_022971690.1"/>
</dbReference>
<keyword evidence="8" id="KW-1185">Reference proteome</keyword>
<evidence type="ECO:0000256" key="2">
    <source>
        <dbReference type="ARBA" id="ARBA00016807"/>
    </source>
</evidence>
<evidence type="ECO:0000259" key="7">
    <source>
        <dbReference type="Pfam" id="PF13873"/>
    </source>
</evidence>